<evidence type="ECO:0000256" key="1">
    <source>
        <dbReference type="SAM" id="Coils"/>
    </source>
</evidence>
<keyword evidence="5" id="KW-1185">Reference proteome</keyword>
<evidence type="ECO:0000256" key="3">
    <source>
        <dbReference type="SAM" id="Phobius"/>
    </source>
</evidence>
<name>A0ABS3ARF0_9BACT</name>
<keyword evidence="1" id="KW-0175">Coiled coil</keyword>
<evidence type="ECO:0000313" key="5">
    <source>
        <dbReference type="Proteomes" id="UP000722121"/>
    </source>
</evidence>
<feature type="region of interest" description="Disordered" evidence="2">
    <location>
        <begin position="287"/>
        <end position="319"/>
    </location>
</feature>
<keyword evidence="3" id="KW-0812">Transmembrane</keyword>
<reference evidence="4 5" key="1">
    <citation type="submission" date="2021-02" db="EMBL/GenBank/DDBJ databases">
        <title>Activity-based single-cell genomes from oceanic crustal fluid captures similar information to metagenomic and metatranscriptomic surveys with orders of magnitude less sampling.</title>
        <authorList>
            <person name="D'Angelo T.S."/>
            <person name="Orcutt B.N."/>
        </authorList>
    </citation>
    <scope>NUCLEOTIDE SEQUENCE [LARGE SCALE GENOMIC DNA]</scope>
    <source>
        <strain evidence="4">AH-315-G07</strain>
    </source>
</reference>
<gene>
    <name evidence="4" type="ORF">JYU14_02485</name>
</gene>
<feature type="coiled-coil region" evidence="1">
    <location>
        <begin position="220"/>
        <end position="254"/>
    </location>
</feature>
<organism evidence="4 5">
    <name type="scientific">Simkania negevensis</name>
    <dbReference type="NCBI Taxonomy" id="83561"/>
    <lineage>
        <taxon>Bacteria</taxon>
        <taxon>Pseudomonadati</taxon>
        <taxon>Chlamydiota</taxon>
        <taxon>Chlamydiia</taxon>
        <taxon>Parachlamydiales</taxon>
        <taxon>Simkaniaceae</taxon>
        <taxon>Simkania</taxon>
    </lineage>
</organism>
<sequence>MATLSIFTPVISKENPWICYPALYLNPLGGEKIAIHQIEKGQIDGYQQVKEGLHKTSLLATALKITSYVLSCGILPLLAVVVTLVIRAIYKFSWIQEEASSPARETNKTDQEEETNLAIKGQLDDLGKSIETVRQGVADTGVEGREQPSQRSSDEESQALQKSLDDAKEREGSLKEDLDRANKANEALLKQQEFQTTTDGKLKEIFEGIQGFDLRVKQIMEEQKTSAQPALERMQELEKEIDQFDKQLSEIETQPNIQESNKVGILVVKAFVDRIRQALVVADEARRGAGGSGSVCVSSKPREESDVTAQVSNRGADFS</sequence>
<dbReference type="EMBL" id="JAFITR010000040">
    <property type="protein sequence ID" value="MBN4066930.1"/>
    <property type="molecule type" value="Genomic_DNA"/>
</dbReference>
<feature type="compositionally biased region" description="Basic and acidic residues" evidence="2">
    <location>
        <begin position="142"/>
        <end position="154"/>
    </location>
</feature>
<keyword evidence="3" id="KW-0472">Membrane</keyword>
<feature type="region of interest" description="Disordered" evidence="2">
    <location>
        <begin position="137"/>
        <end position="178"/>
    </location>
</feature>
<evidence type="ECO:0000256" key="2">
    <source>
        <dbReference type="SAM" id="MobiDB-lite"/>
    </source>
</evidence>
<feature type="transmembrane region" description="Helical" evidence="3">
    <location>
        <begin position="65"/>
        <end position="86"/>
    </location>
</feature>
<dbReference type="Proteomes" id="UP000722121">
    <property type="component" value="Unassembled WGS sequence"/>
</dbReference>
<keyword evidence="3" id="KW-1133">Transmembrane helix</keyword>
<accession>A0ABS3ARF0</accession>
<feature type="compositionally biased region" description="Basic and acidic residues" evidence="2">
    <location>
        <begin position="163"/>
        <end position="178"/>
    </location>
</feature>
<evidence type="ECO:0000313" key="4">
    <source>
        <dbReference type="EMBL" id="MBN4066930.1"/>
    </source>
</evidence>
<comment type="caution">
    <text evidence="4">The sequence shown here is derived from an EMBL/GenBank/DDBJ whole genome shotgun (WGS) entry which is preliminary data.</text>
</comment>
<protein>
    <submittedName>
        <fullName evidence="4">Uncharacterized protein</fullName>
    </submittedName>
</protein>
<proteinExistence type="predicted"/>